<gene>
    <name evidence="1" type="ORF">FACUT_12181</name>
</gene>
<reference evidence="1 2" key="1">
    <citation type="submission" date="2020-01" db="EMBL/GenBank/DDBJ databases">
        <title>Identification and distribution of gene clusters putatively required for synthesis of sphingolipid metabolism inhibitors in phylogenetically diverse species of the filamentous fungus Fusarium.</title>
        <authorList>
            <person name="Kim H.-S."/>
            <person name="Busman M."/>
            <person name="Brown D.W."/>
            <person name="Divon H."/>
            <person name="Uhlig S."/>
            <person name="Proctor R.H."/>
        </authorList>
    </citation>
    <scope>NUCLEOTIDE SEQUENCE [LARGE SCALE GENOMIC DNA]</scope>
    <source>
        <strain evidence="1 2">NRRL 13308</strain>
    </source>
</reference>
<keyword evidence="2" id="KW-1185">Reference proteome</keyword>
<proteinExistence type="predicted"/>
<organism evidence="1 2">
    <name type="scientific">Fusarium acutatum</name>
    <dbReference type="NCBI Taxonomy" id="78861"/>
    <lineage>
        <taxon>Eukaryota</taxon>
        <taxon>Fungi</taxon>
        <taxon>Dikarya</taxon>
        <taxon>Ascomycota</taxon>
        <taxon>Pezizomycotina</taxon>
        <taxon>Sordariomycetes</taxon>
        <taxon>Hypocreomycetidae</taxon>
        <taxon>Hypocreales</taxon>
        <taxon>Nectriaceae</taxon>
        <taxon>Fusarium</taxon>
        <taxon>Fusarium fujikuroi species complex</taxon>
    </lineage>
</organism>
<comment type="caution">
    <text evidence="1">The sequence shown here is derived from an EMBL/GenBank/DDBJ whole genome shotgun (WGS) entry which is preliminary data.</text>
</comment>
<protein>
    <submittedName>
        <fullName evidence="1">Uncharacterized protein</fullName>
    </submittedName>
</protein>
<sequence>MPRGSLKIKFPQENVDKRFPLEEIDDNSWMTGQVIISRHASEPDRPCWGDGEGAFFTVSEAPSPKP</sequence>
<evidence type="ECO:0000313" key="1">
    <source>
        <dbReference type="EMBL" id="KAF4417517.1"/>
    </source>
</evidence>
<dbReference type="AlphaFoldDB" id="A0A8H4NC40"/>
<dbReference type="OrthoDB" id="5404599at2759"/>
<name>A0A8H4NC40_9HYPO</name>
<evidence type="ECO:0000313" key="2">
    <source>
        <dbReference type="Proteomes" id="UP000536711"/>
    </source>
</evidence>
<dbReference type="EMBL" id="JAADJF010000432">
    <property type="protein sequence ID" value="KAF4417517.1"/>
    <property type="molecule type" value="Genomic_DNA"/>
</dbReference>
<accession>A0A8H4NC40</accession>
<dbReference type="Proteomes" id="UP000536711">
    <property type="component" value="Unassembled WGS sequence"/>
</dbReference>